<dbReference type="SUPFAM" id="SSF52980">
    <property type="entry name" value="Restriction endonuclease-like"/>
    <property type="match status" value="1"/>
</dbReference>
<accession>A0A4R1HF91</accession>
<dbReference type="InterPro" id="IPR011335">
    <property type="entry name" value="Restrct_endonuc-II-like"/>
</dbReference>
<dbReference type="Gene3D" id="3.40.960.10">
    <property type="entry name" value="VSR Endonuclease"/>
    <property type="match status" value="1"/>
</dbReference>
<sequence>MTVPGWPEVFRGTAAVAAGLVTADRLRGPGFYRLLPDTYAPAGEPPDLRLRSLAAYHWAGPGAVLGGYSSAELLGRSCAPWHAPAEVVGAGLRSGARSRAGVIVRRDTLRPDEIVELDGVRITGRLRTAFDLARLLPPTEAIVAVDALARGQFDPALLLDFAVRRPGLRGVRRVIDTLPWVDARSGSPTETRLRLILVRGGLPRPVAQHPVVDDRRRILWLDLAYPEQRLGVEYDGGDHFATPEAARADARRHTRLVAAGWRVLRYTSDDMRNAPGRIVAEVRGALERSHPRRDAAERAATIIEAR</sequence>
<evidence type="ECO:0000313" key="2">
    <source>
        <dbReference type="EMBL" id="TCK20318.1"/>
    </source>
</evidence>
<evidence type="ECO:0000313" key="3">
    <source>
        <dbReference type="Proteomes" id="UP000295560"/>
    </source>
</evidence>
<gene>
    <name evidence="2" type="ORF">EV378_4277</name>
</gene>
<organism evidence="2 3">
    <name type="scientific">Pseudonocardia endophytica</name>
    <dbReference type="NCBI Taxonomy" id="401976"/>
    <lineage>
        <taxon>Bacteria</taxon>
        <taxon>Bacillati</taxon>
        <taxon>Actinomycetota</taxon>
        <taxon>Actinomycetes</taxon>
        <taxon>Pseudonocardiales</taxon>
        <taxon>Pseudonocardiaceae</taxon>
        <taxon>Pseudonocardia</taxon>
    </lineage>
</organism>
<dbReference type="Proteomes" id="UP000295560">
    <property type="component" value="Unassembled WGS sequence"/>
</dbReference>
<dbReference type="Pfam" id="PF04480">
    <property type="entry name" value="DUF559"/>
    <property type="match status" value="1"/>
</dbReference>
<comment type="caution">
    <text evidence="2">The sequence shown here is derived from an EMBL/GenBank/DDBJ whole genome shotgun (WGS) entry which is preliminary data.</text>
</comment>
<dbReference type="EMBL" id="SMFZ01000002">
    <property type="protein sequence ID" value="TCK20318.1"/>
    <property type="molecule type" value="Genomic_DNA"/>
</dbReference>
<dbReference type="AlphaFoldDB" id="A0A4R1HF91"/>
<protein>
    <submittedName>
        <fullName evidence="2">Uncharacterized protein DUF559</fullName>
    </submittedName>
</protein>
<keyword evidence="3" id="KW-1185">Reference proteome</keyword>
<evidence type="ECO:0000259" key="1">
    <source>
        <dbReference type="Pfam" id="PF04480"/>
    </source>
</evidence>
<reference evidence="2 3" key="1">
    <citation type="submission" date="2019-03" db="EMBL/GenBank/DDBJ databases">
        <title>Sequencing the genomes of 1000 actinobacteria strains.</title>
        <authorList>
            <person name="Klenk H.-P."/>
        </authorList>
    </citation>
    <scope>NUCLEOTIDE SEQUENCE [LARGE SCALE GENOMIC DNA]</scope>
    <source>
        <strain evidence="2 3">DSM 44969</strain>
    </source>
</reference>
<name>A0A4R1HF91_PSEEN</name>
<dbReference type="OrthoDB" id="3173471at2"/>
<dbReference type="RefSeq" id="WP_132428989.1">
    <property type="nucleotide sequence ID" value="NZ_SMFZ01000002.1"/>
</dbReference>
<dbReference type="InterPro" id="IPR007569">
    <property type="entry name" value="DUF559"/>
</dbReference>
<feature type="domain" description="DUF559" evidence="1">
    <location>
        <begin position="221"/>
        <end position="286"/>
    </location>
</feature>
<proteinExistence type="predicted"/>